<evidence type="ECO:0000256" key="2">
    <source>
        <dbReference type="ARBA" id="ARBA00022722"/>
    </source>
</evidence>
<dbReference type="OrthoDB" id="9771229at2"/>
<dbReference type="InterPro" id="IPR013527">
    <property type="entry name" value="YicC-like_N"/>
</dbReference>
<evidence type="ECO:0000256" key="4">
    <source>
        <dbReference type="ARBA" id="ARBA00022801"/>
    </source>
</evidence>
<dbReference type="GO" id="GO:0004521">
    <property type="term" value="F:RNA endonuclease activity"/>
    <property type="evidence" value="ECO:0007669"/>
    <property type="project" value="InterPro"/>
</dbReference>
<feature type="domain" description="Endoribonuclease YicC-like N-terminal" evidence="6">
    <location>
        <begin position="3"/>
        <end position="153"/>
    </location>
</feature>
<name>A0A1B4V623_9GAMM</name>
<dbReference type="RefSeq" id="WP_096457224.1">
    <property type="nucleotide sequence ID" value="NZ_AP014936.1"/>
</dbReference>
<evidence type="ECO:0000256" key="3">
    <source>
        <dbReference type="ARBA" id="ARBA00022759"/>
    </source>
</evidence>
<dbReference type="AlphaFoldDB" id="A0A1B4V623"/>
<dbReference type="Proteomes" id="UP000218899">
    <property type="component" value="Chromosome"/>
</dbReference>
<evidence type="ECO:0000313" key="8">
    <source>
        <dbReference type="EMBL" id="BAU46674.1"/>
    </source>
</evidence>
<evidence type="ECO:0000256" key="5">
    <source>
        <dbReference type="ARBA" id="ARBA00035648"/>
    </source>
</evidence>
<keyword evidence="2" id="KW-0540">Nuclease</keyword>
<reference evidence="8 9" key="1">
    <citation type="submission" date="2015-08" db="EMBL/GenBank/DDBJ databases">
        <title>Complete genome sequence of Sulfurifustis variabilis.</title>
        <authorList>
            <person name="Miura A."/>
            <person name="Kojima H."/>
            <person name="Fukui M."/>
        </authorList>
    </citation>
    <scope>NUCLEOTIDE SEQUENCE [LARGE SCALE GENOMIC DNA]</scope>
    <source>
        <strain evidence="9">skN76</strain>
    </source>
</reference>
<dbReference type="InterPro" id="IPR005229">
    <property type="entry name" value="YicC/YloC-like"/>
</dbReference>
<comment type="similarity">
    <text evidence="5">Belongs to the YicC/YloC family.</text>
</comment>
<gene>
    <name evidence="8" type="ORF">SVA_0092</name>
</gene>
<evidence type="ECO:0000259" key="7">
    <source>
        <dbReference type="Pfam" id="PF08340"/>
    </source>
</evidence>
<evidence type="ECO:0000256" key="1">
    <source>
        <dbReference type="ARBA" id="ARBA00001968"/>
    </source>
</evidence>
<dbReference type="EMBL" id="AP014936">
    <property type="protein sequence ID" value="BAU46674.1"/>
    <property type="molecule type" value="Genomic_DNA"/>
</dbReference>
<dbReference type="InterPro" id="IPR013551">
    <property type="entry name" value="YicC-like_C"/>
</dbReference>
<proteinExistence type="inferred from homology"/>
<evidence type="ECO:0008006" key="10">
    <source>
        <dbReference type="Google" id="ProtNLM"/>
    </source>
</evidence>
<dbReference type="Pfam" id="PF03755">
    <property type="entry name" value="YicC-like_N"/>
    <property type="match status" value="1"/>
</dbReference>
<accession>A0A1B4V623</accession>
<dbReference type="KEGG" id="sva:SVA_0092"/>
<dbReference type="PANTHER" id="PTHR30636">
    <property type="entry name" value="UPF0701 PROTEIN YICC"/>
    <property type="match status" value="1"/>
</dbReference>
<comment type="cofactor">
    <cofactor evidence="1">
        <name>a divalent metal cation</name>
        <dbReference type="ChEBI" id="CHEBI:60240"/>
    </cofactor>
</comment>
<keyword evidence="3" id="KW-0255">Endonuclease</keyword>
<dbReference type="Pfam" id="PF08340">
    <property type="entry name" value="YicC-like_C"/>
    <property type="match status" value="1"/>
</dbReference>
<dbReference type="NCBIfam" id="TIGR00255">
    <property type="entry name" value="YicC/YloC family endoribonuclease"/>
    <property type="match status" value="1"/>
</dbReference>
<dbReference type="GO" id="GO:0016787">
    <property type="term" value="F:hydrolase activity"/>
    <property type="evidence" value="ECO:0007669"/>
    <property type="project" value="UniProtKB-KW"/>
</dbReference>
<organism evidence="8 9">
    <name type="scientific">Sulfurifustis variabilis</name>
    <dbReference type="NCBI Taxonomy" id="1675686"/>
    <lineage>
        <taxon>Bacteria</taxon>
        <taxon>Pseudomonadati</taxon>
        <taxon>Pseudomonadota</taxon>
        <taxon>Gammaproteobacteria</taxon>
        <taxon>Acidiferrobacterales</taxon>
        <taxon>Acidiferrobacteraceae</taxon>
        <taxon>Sulfurifustis</taxon>
    </lineage>
</organism>
<evidence type="ECO:0000259" key="6">
    <source>
        <dbReference type="Pfam" id="PF03755"/>
    </source>
</evidence>
<evidence type="ECO:0000313" key="9">
    <source>
        <dbReference type="Proteomes" id="UP000218899"/>
    </source>
</evidence>
<feature type="domain" description="Endoribonuclease YicC-like C-terminal" evidence="7">
    <location>
        <begin position="174"/>
        <end position="287"/>
    </location>
</feature>
<keyword evidence="4" id="KW-0378">Hydrolase</keyword>
<dbReference type="PANTHER" id="PTHR30636:SF3">
    <property type="entry name" value="UPF0701 PROTEIN YICC"/>
    <property type="match status" value="1"/>
</dbReference>
<protein>
    <recommendedName>
        <fullName evidence="10">Stress-induced protein</fullName>
    </recommendedName>
</protein>
<sequence>MTRSMTAFARQGVETPAGALVWELRSVNHRYLDMSLRLPEELRAIENPVRERIASRLERGKVEANLKLQAAEQGPTLHFDAAAARAVLAAAGEATALASGLAPLSVADVLRWPGVLRAPAPDPESVARAALAALNAALDELVATREREGGRLQQLLEERLAAMRAIVANLAAILPEVMRDYRARVEARLGEVRAQLDPARLEQEMVLYTNRADVTEEMDRLQTHIGEVERVLAGGGQIGRRLDFLMQELNRETNTLASKSVDIRLTNAAVELKVLIEQMREQVQNIE</sequence>
<keyword evidence="9" id="KW-1185">Reference proteome</keyword>